<evidence type="ECO:0000256" key="14">
    <source>
        <dbReference type="ARBA" id="ARBA00023170"/>
    </source>
</evidence>
<dbReference type="Gene3D" id="2.60.120.200">
    <property type="match status" value="5"/>
</dbReference>
<sequence length="1727" mass="180108">MSNPSYYVGIAEPGNVIASSTSTSLSFTGLTGGTAYSMYVIGIYANNTVTSIGTYSFTTTSAVTVLQTSTFAYTGANQTVTVPTGTTYVTAQLWGAGGGGAGNGSNSTYNMTLLGNGGGGGYTTANLTVTAGTTLTVIVGQAGSCSATPGAAITAPYGGGGAALASDSNWRQTSGGGRSAIRISSTEIITAGGGGGGGRMGDSQAPTNVTGYTANGGAGGGLIGDDGGSGDPDTSFQGKGGTQSAGGAAAVNGPSGGTAATAGSQYQGGTSNTYGAAGGGGWYGGGGGNYYSGTNGRQFGAGGGGSSYVSGTYLQAGTSATLTQASRSTVAANASLPAGVQGTIGGGGAGSTTGSAGQNGYVVLTFYSTATTSTVSFTPLLVSGLNLWWDGSDPLNTGTAPANGASLTTWFDKGGNGYNAPASTAATYSSTTKAITFSNSFYTSTYPANPTNESVFIVYNITSANGTVMMIGANTGGREVAMSSNTTFGIVNSGVIWGTTVSGVGTLNQSYLGETFVSGGTNTYASINGSLTLTGPTAVTAFTSGVVTNLGREGTASLPFYGNIMEILIYNSFLPILERQKVEGYLAWKWGIQANLPATHPYYSAKPGGIVYPLTSSWAPAYSNLVAYFMLDETSGSTLVKEQISSYNGTVVGGVTFGSAGIVGNSGTFNGSTGYVSVPYQVLNNLTTGTIMAWVYPTAITAAAICSKQRDGSNTMAIFSIGSAGTGSGVIAGTAGKLYWHGQNTQSPSYVSSTSNLTANKWSHVAVTFGASYVNFYINGVFDSTSAATNAAIPTEATPTLTEIGAWYNNGGMAMPFPGQIDDFSVWNTVLNPSQVFQIYKTQLYGPDTFYLNTSPYLITYYRFETADVNGTSLTNYATNTADATLTSATISSTSGNYKIGSSALALTLQYATINRTFTTAQTFSSGVTFACWFSTPALNGFQRIFDFGVSGTSGIAMFTDSTTGKLGIYIPSTSLGTTLTGTVVTDGVWRHAVWTINTAGLSTVYINGASVLTVSSTFPSLTMTGNYIGKSSFSGDVNFTGKIDDFRVYSTVLTANDVAQLYAYSGSNPTTSYYPLSTTWTPYYGNLLAYYMLDDVVSSTTVKDQINAYTATVVGAVTFGNAGKLSTCAFFNNLSSSTGYLTLPSIPVTSSNMSFSFWANIPSITGNAETFIELGNSSSDHIRIFLSSTNYLVGTINASDSNLFLINPYFNQWIHIVITISAGTNWTVYLNGTSIATVTKTAFTLNTKTLNNIGRSPSYSGNPYYYGYLDDFAIWNTALSAAAVNGIYNTQRLSIYNANLYTVPRQGINFELMFYTSTLPTVDNFGSTLTSTGSPTMVLNANRGNVLSCAASQYITTTINTGTGSFSRCFWYNPQALNNNNTLSSLNCAMWYNNTNFVHVRFNFVSGTALTLIDTVARGTGTWTHYVITYDAILLTGSLYVNGSLISSGSVTFSETGPLVISGYSNGGNSTTSYYDNIHLYNRSITAAEITAMYNYELDNPTDSIALINDVVSTVGLTKRYRFNSGDVVGGRLYNYATGTYDATVYNSPTFSTSLYKVGTSSLAFNGTNQYVNIDAFTLDSTNITITGWFYVPSGGNGWARFFDFGNGAGSNNLLYAPGNGLSVYGSTQTTQPGYGGYNNSAWHFMAWTLTNNGTGNGTWNVYMDNTVIYTNTNAAFPTVISRSNNFLMYSNWAGDGYTTGYLNDFRIYSRILSAGEISALYTYTG</sequence>
<reference evidence="18" key="1">
    <citation type="journal article" date="2020" name="Nature">
        <title>Giant virus diversity and host interactions through global metagenomics.</title>
        <authorList>
            <person name="Schulz F."/>
            <person name="Roux S."/>
            <person name="Paez-Espino D."/>
            <person name="Jungbluth S."/>
            <person name="Walsh D.A."/>
            <person name="Denef V.J."/>
            <person name="McMahon K.D."/>
            <person name="Konstantinidis K.T."/>
            <person name="Eloe-Fadrosh E.A."/>
            <person name="Kyrpides N.C."/>
            <person name="Woyke T."/>
        </authorList>
    </citation>
    <scope>NUCLEOTIDE SEQUENCE</scope>
    <source>
        <strain evidence="18">GVMAG-M-3300027759-42</strain>
    </source>
</reference>
<keyword evidence="10" id="KW-1133">Transmembrane helix</keyword>
<dbReference type="GO" id="GO:0004714">
    <property type="term" value="F:transmembrane receptor protein tyrosine kinase activity"/>
    <property type="evidence" value="ECO:0007669"/>
    <property type="project" value="UniProtKB-EC"/>
</dbReference>
<evidence type="ECO:0000256" key="6">
    <source>
        <dbReference type="ARBA" id="ARBA00022729"/>
    </source>
</evidence>
<dbReference type="InterPro" id="IPR013320">
    <property type="entry name" value="ConA-like_dom_sf"/>
</dbReference>
<evidence type="ECO:0000256" key="5">
    <source>
        <dbReference type="ARBA" id="ARBA00022692"/>
    </source>
</evidence>
<dbReference type="EC" id="2.7.10.1" evidence="2"/>
<evidence type="ECO:0000256" key="2">
    <source>
        <dbReference type="ARBA" id="ARBA00011902"/>
    </source>
</evidence>
<proteinExistence type="predicted"/>
<keyword evidence="4" id="KW-0808">Transferase</keyword>
<feature type="compositionally biased region" description="Gly residues" evidence="16">
    <location>
        <begin position="220"/>
        <end position="230"/>
    </location>
</feature>
<dbReference type="InterPro" id="IPR055163">
    <property type="entry name" value="ALK/LTK-like_GRD"/>
</dbReference>
<organism evidence="18">
    <name type="scientific">viral metagenome</name>
    <dbReference type="NCBI Taxonomy" id="1070528"/>
    <lineage>
        <taxon>unclassified sequences</taxon>
        <taxon>metagenomes</taxon>
        <taxon>organismal metagenomes</taxon>
    </lineage>
</organism>
<evidence type="ECO:0000256" key="1">
    <source>
        <dbReference type="ARBA" id="ARBA00004251"/>
    </source>
</evidence>
<name>A0A6C0LBX7_9ZZZZ</name>
<keyword evidence="5" id="KW-0812">Transmembrane</keyword>
<keyword evidence="3" id="KW-1003">Cell membrane</keyword>
<comment type="subcellular location">
    <subcellularLocation>
        <location evidence="1">Cell membrane</location>
        <topology evidence="1">Single-pass type I membrane protein</topology>
    </subcellularLocation>
</comment>
<feature type="domain" description="LamG-like jellyroll fold" evidence="17">
    <location>
        <begin position="690"/>
        <end position="834"/>
    </location>
</feature>
<dbReference type="PANTHER" id="PTHR42535">
    <property type="entry name" value="OOKINETE PROTEIN, PUTATIVE-RELATED"/>
    <property type="match status" value="1"/>
</dbReference>
<feature type="domain" description="LamG-like jellyroll fold" evidence="17">
    <location>
        <begin position="926"/>
        <end position="1057"/>
    </location>
</feature>
<dbReference type="Pfam" id="PF13385">
    <property type="entry name" value="Laminin_G_3"/>
    <property type="match status" value="5"/>
</dbReference>
<dbReference type="PANTHER" id="PTHR42535:SF2">
    <property type="entry name" value="CHROMOSOME UNDETERMINED SCAFFOLD_146, WHOLE GENOME SHOTGUN SEQUENCE"/>
    <property type="match status" value="1"/>
</dbReference>
<accession>A0A6C0LBX7</accession>
<evidence type="ECO:0000256" key="16">
    <source>
        <dbReference type="SAM" id="MobiDB-lite"/>
    </source>
</evidence>
<keyword evidence="12" id="KW-0829">Tyrosine-protein kinase</keyword>
<keyword evidence="9" id="KW-0067">ATP-binding</keyword>
<keyword evidence="7" id="KW-0547">Nucleotide-binding</keyword>
<evidence type="ECO:0000256" key="12">
    <source>
        <dbReference type="ARBA" id="ARBA00023137"/>
    </source>
</evidence>
<feature type="region of interest" description="Disordered" evidence="16">
    <location>
        <begin position="220"/>
        <end position="264"/>
    </location>
</feature>
<dbReference type="InterPro" id="IPR006558">
    <property type="entry name" value="LamG-like"/>
</dbReference>
<keyword evidence="8" id="KW-0418">Kinase</keyword>
<evidence type="ECO:0000256" key="3">
    <source>
        <dbReference type="ARBA" id="ARBA00022475"/>
    </source>
</evidence>
<evidence type="ECO:0000313" key="18">
    <source>
        <dbReference type="EMBL" id="QHU26762.1"/>
    </source>
</evidence>
<evidence type="ECO:0000256" key="10">
    <source>
        <dbReference type="ARBA" id="ARBA00022989"/>
    </source>
</evidence>
<dbReference type="GO" id="GO:0005524">
    <property type="term" value="F:ATP binding"/>
    <property type="evidence" value="ECO:0007669"/>
    <property type="project" value="UniProtKB-KW"/>
</dbReference>
<evidence type="ECO:0000256" key="15">
    <source>
        <dbReference type="ARBA" id="ARBA00023180"/>
    </source>
</evidence>
<dbReference type="Pfam" id="PF12810">
    <property type="entry name" value="ALK_LTK_GRD"/>
    <property type="match status" value="1"/>
</dbReference>
<keyword evidence="13" id="KW-1015">Disulfide bond</keyword>
<dbReference type="SUPFAM" id="SSF49899">
    <property type="entry name" value="Concanavalin A-like lectins/glucanases"/>
    <property type="match status" value="5"/>
</dbReference>
<keyword evidence="11" id="KW-0472">Membrane</keyword>
<protein>
    <recommendedName>
        <fullName evidence="2">receptor protein-tyrosine kinase</fullName>
        <ecNumber evidence="2">2.7.10.1</ecNumber>
    </recommendedName>
</protein>
<evidence type="ECO:0000256" key="7">
    <source>
        <dbReference type="ARBA" id="ARBA00022741"/>
    </source>
</evidence>
<dbReference type="EMBL" id="MN740444">
    <property type="protein sequence ID" value="QHU26762.1"/>
    <property type="molecule type" value="Genomic_DNA"/>
</dbReference>
<evidence type="ECO:0000256" key="8">
    <source>
        <dbReference type="ARBA" id="ARBA00022777"/>
    </source>
</evidence>
<evidence type="ECO:0000256" key="13">
    <source>
        <dbReference type="ARBA" id="ARBA00023157"/>
    </source>
</evidence>
<evidence type="ECO:0000256" key="4">
    <source>
        <dbReference type="ARBA" id="ARBA00022679"/>
    </source>
</evidence>
<evidence type="ECO:0000256" key="9">
    <source>
        <dbReference type="ARBA" id="ARBA00022840"/>
    </source>
</evidence>
<evidence type="ECO:0000259" key="17">
    <source>
        <dbReference type="SMART" id="SM00560"/>
    </source>
</evidence>
<keyword evidence="6" id="KW-0732">Signal</keyword>
<evidence type="ECO:0000256" key="11">
    <source>
        <dbReference type="ARBA" id="ARBA00023136"/>
    </source>
</evidence>
<keyword evidence="14" id="KW-0675">Receptor</keyword>
<dbReference type="SMART" id="SM00560">
    <property type="entry name" value="LamGL"/>
    <property type="match status" value="2"/>
</dbReference>
<dbReference type="GO" id="GO:0005886">
    <property type="term" value="C:plasma membrane"/>
    <property type="evidence" value="ECO:0007669"/>
    <property type="project" value="UniProtKB-SubCell"/>
</dbReference>
<keyword evidence="15" id="KW-0325">Glycoprotein</keyword>